<keyword evidence="1" id="KW-0732">Signal</keyword>
<dbReference type="InterPro" id="IPR029063">
    <property type="entry name" value="SAM-dependent_MTases_sf"/>
</dbReference>
<protein>
    <submittedName>
        <fullName evidence="2">Uncharacterized protein</fullName>
    </submittedName>
</protein>
<gene>
    <name evidence="2" type="ORF">AMON00008_LOCUS6829</name>
</gene>
<evidence type="ECO:0000313" key="2">
    <source>
        <dbReference type="EMBL" id="CAE4567210.1"/>
    </source>
</evidence>
<evidence type="ECO:0000256" key="1">
    <source>
        <dbReference type="SAM" id="SignalP"/>
    </source>
</evidence>
<name>A0A7S4UR10_9DINO</name>
<dbReference type="Pfam" id="PF13578">
    <property type="entry name" value="Methyltransf_24"/>
    <property type="match status" value="1"/>
</dbReference>
<reference evidence="2" key="1">
    <citation type="submission" date="2021-01" db="EMBL/GenBank/DDBJ databases">
        <authorList>
            <person name="Corre E."/>
            <person name="Pelletier E."/>
            <person name="Niang G."/>
            <person name="Scheremetjew M."/>
            <person name="Finn R."/>
            <person name="Kale V."/>
            <person name="Holt S."/>
            <person name="Cochrane G."/>
            <person name="Meng A."/>
            <person name="Brown T."/>
            <person name="Cohen L."/>
        </authorList>
    </citation>
    <scope>NUCLEOTIDE SEQUENCE</scope>
    <source>
        <strain evidence="2">CCMP3105</strain>
    </source>
</reference>
<dbReference type="EMBL" id="HBNR01010514">
    <property type="protein sequence ID" value="CAE4567210.1"/>
    <property type="molecule type" value="Transcribed_RNA"/>
</dbReference>
<dbReference type="Gene3D" id="3.40.50.150">
    <property type="entry name" value="Vaccinia Virus protein VP39"/>
    <property type="match status" value="1"/>
</dbReference>
<accession>A0A7S4UR10</accession>
<feature type="signal peptide" evidence="1">
    <location>
        <begin position="1"/>
        <end position="18"/>
    </location>
</feature>
<feature type="chain" id="PRO_5031226409" evidence="1">
    <location>
        <begin position="19"/>
        <end position="435"/>
    </location>
</feature>
<organism evidence="2">
    <name type="scientific">Alexandrium monilatum</name>
    <dbReference type="NCBI Taxonomy" id="311494"/>
    <lineage>
        <taxon>Eukaryota</taxon>
        <taxon>Sar</taxon>
        <taxon>Alveolata</taxon>
        <taxon>Dinophyceae</taxon>
        <taxon>Gonyaulacales</taxon>
        <taxon>Pyrocystaceae</taxon>
        <taxon>Alexandrium</taxon>
    </lineage>
</organism>
<proteinExistence type="predicted"/>
<dbReference type="AlphaFoldDB" id="A0A7S4UR10"/>
<sequence>MSATLALLWLLSAVNCRGDPGGARPEAEALTAPELGACLDLRARLRRWLPSRECGTDDPPLLRCAAAEVDARAAQEAGASCAVLAARVDACAARGGNASKAGRLDAARLVYDLAVFSAHVGGRGRLDAAQRLLWKAAHDLRGLLGRHVPREPISDLRGPGPCPRSGAVIGEANGLYLAQGFEVISMFELAATFLRTARGIRVLPEAARRVGCEASGADRRRRSGMLGPEPEVCGCLHPGQFLHTGWGIMDADVELFVNLQEALLASPARRARVFAIGNAFGFSSVVLGLLFARKLGAGSGLVDVIDSETEAGCNHVGSLITRSIANASDLDIALSVGLSPRDVPHTMRAPAYDLAFIDGEHTERQLQLDFGAVAPRLAARAAVVLHDVGFFGLHAAVAGLPPEWRRHPVRGRSYKNLVGTVLLHRGFPAGTFDHL</sequence>